<evidence type="ECO:0000313" key="3">
    <source>
        <dbReference type="Proteomes" id="UP000282312"/>
    </source>
</evidence>
<feature type="domain" description="AB hydrolase-1" evidence="1">
    <location>
        <begin position="38"/>
        <end position="261"/>
    </location>
</feature>
<name>A0A3N9WB56_9ACTN</name>
<keyword evidence="2" id="KW-0378">Hydrolase</keyword>
<dbReference type="OrthoDB" id="4276066at2"/>
<sequence length="289" mass="30277">MTSAVATGVEVRPIILDAYGISLSALVGTPAGAPRGTILALHGAGMSAGYFHGSANPGASLLRLGAELGMTVLAVDRPGYRLSAVRLPDGQYLADQAAAVAAAVRDFATRYPTGAGVVVAAHSFGGKVALALAAGGSVPDLLGLDISGCGHRYVVAATDLPGAGAGRPRVAGWGPLRLYPPDTFRSSRDVVAPLPAREAQEARRWPGTFLELAPAVRVPVRFTFAEYEPWWQHDPDTLTDLRSRLAAAPHVRTERQLYAGHNISLGWTARSHHLRVIGFAEELIAAKGI</sequence>
<dbReference type="InterPro" id="IPR029058">
    <property type="entry name" value="AB_hydrolase_fold"/>
</dbReference>
<keyword evidence="3" id="KW-1185">Reference proteome</keyword>
<proteinExistence type="predicted"/>
<dbReference type="SUPFAM" id="SSF53474">
    <property type="entry name" value="alpha/beta-Hydrolases"/>
    <property type="match status" value="1"/>
</dbReference>
<dbReference type="InterPro" id="IPR000073">
    <property type="entry name" value="AB_hydrolase_1"/>
</dbReference>
<protein>
    <submittedName>
        <fullName evidence="2">Alpha/beta hydrolase</fullName>
    </submittedName>
</protein>
<dbReference type="Pfam" id="PF12697">
    <property type="entry name" value="Abhydrolase_6"/>
    <property type="match status" value="1"/>
</dbReference>
<accession>A0A3N9WB56</accession>
<dbReference type="RefSeq" id="WP_124776077.1">
    <property type="nucleotide sequence ID" value="NZ_JBEZFR010000035.1"/>
</dbReference>
<evidence type="ECO:0000259" key="1">
    <source>
        <dbReference type="Pfam" id="PF12697"/>
    </source>
</evidence>
<dbReference type="Proteomes" id="UP000282312">
    <property type="component" value="Unassembled WGS sequence"/>
</dbReference>
<dbReference type="EMBL" id="QGSZ01000304">
    <property type="protein sequence ID" value="RQW98095.1"/>
    <property type="molecule type" value="Genomic_DNA"/>
</dbReference>
<dbReference type="Gene3D" id="3.40.50.1820">
    <property type="entry name" value="alpha/beta hydrolase"/>
    <property type="match status" value="1"/>
</dbReference>
<evidence type="ECO:0000313" key="2">
    <source>
        <dbReference type="EMBL" id="RQW98095.1"/>
    </source>
</evidence>
<comment type="caution">
    <text evidence="2">The sequence shown here is derived from an EMBL/GenBank/DDBJ whole genome shotgun (WGS) entry which is preliminary data.</text>
</comment>
<organism evidence="2 3">
    <name type="scientific">Micromonospora inaquosa</name>
    <dbReference type="NCBI Taxonomy" id="2203716"/>
    <lineage>
        <taxon>Bacteria</taxon>
        <taxon>Bacillati</taxon>
        <taxon>Actinomycetota</taxon>
        <taxon>Actinomycetes</taxon>
        <taxon>Micromonosporales</taxon>
        <taxon>Micromonosporaceae</taxon>
        <taxon>Micromonospora</taxon>
    </lineage>
</organism>
<reference evidence="2 3" key="1">
    <citation type="submission" date="2018-05" db="EMBL/GenBank/DDBJ databases">
        <title>Micromonospora from Atacama Desert.</title>
        <authorList>
            <person name="Carro L."/>
            <person name="Goodfellow M."/>
            <person name="Klenk H.-P."/>
        </authorList>
    </citation>
    <scope>NUCLEOTIDE SEQUENCE [LARGE SCALE GENOMIC DNA]</scope>
    <source>
        <strain evidence="2 3">LB39</strain>
    </source>
</reference>
<dbReference type="AlphaFoldDB" id="A0A3N9WB56"/>
<dbReference type="GO" id="GO:0016787">
    <property type="term" value="F:hydrolase activity"/>
    <property type="evidence" value="ECO:0007669"/>
    <property type="project" value="UniProtKB-KW"/>
</dbReference>
<gene>
    <name evidence="2" type="ORF">DLJ59_27850</name>
</gene>